<name>A0A840VP21_9PROT</name>
<protein>
    <submittedName>
        <fullName evidence="1">Uncharacterized protein</fullName>
    </submittedName>
</protein>
<evidence type="ECO:0000313" key="2">
    <source>
        <dbReference type="Proteomes" id="UP000553706"/>
    </source>
</evidence>
<organism evidence="1 2">
    <name type="scientific">Acidocella aromatica</name>
    <dbReference type="NCBI Taxonomy" id="1303579"/>
    <lineage>
        <taxon>Bacteria</taxon>
        <taxon>Pseudomonadati</taxon>
        <taxon>Pseudomonadota</taxon>
        <taxon>Alphaproteobacteria</taxon>
        <taxon>Acetobacterales</taxon>
        <taxon>Acidocellaceae</taxon>
        <taxon>Acidocella</taxon>
    </lineage>
</organism>
<accession>A0A840VP21</accession>
<dbReference type="EMBL" id="JACHFJ010000001">
    <property type="protein sequence ID" value="MBB5372062.1"/>
    <property type="molecule type" value="Genomic_DNA"/>
</dbReference>
<proteinExistence type="predicted"/>
<keyword evidence="2" id="KW-1185">Reference proteome</keyword>
<dbReference type="Proteomes" id="UP000553706">
    <property type="component" value="Unassembled WGS sequence"/>
</dbReference>
<dbReference type="RefSeq" id="WP_183265059.1">
    <property type="nucleotide sequence ID" value="NZ_JACHFJ010000001.1"/>
</dbReference>
<evidence type="ECO:0000313" key="1">
    <source>
        <dbReference type="EMBL" id="MBB5372062.1"/>
    </source>
</evidence>
<comment type="caution">
    <text evidence="1">The sequence shown here is derived from an EMBL/GenBank/DDBJ whole genome shotgun (WGS) entry which is preliminary data.</text>
</comment>
<gene>
    <name evidence="1" type="ORF">HNP71_000286</name>
</gene>
<sequence length="93" mass="10243">MTREEHMDILAFFDRVMNSADAAVDVEADAIIRAMFKRNPDAAYHVTKLAMTLAAQPALLSVQASPPASAPKQAGKPRQWFASLLHRNPHAVF</sequence>
<dbReference type="AlphaFoldDB" id="A0A840VP21"/>
<reference evidence="1 2" key="1">
    <citation type="submission" date="2020-08" db="EMBL/GenBank/DDBJ databases">
        <title>Genomic Encyclopedia of Type Strains, Phase IV (KMG-IV): sequencing the most valuable type-strain genomes for metagenomic binning, comparative biology and taxonomic classification.</title>
        <authorList>
            <person name="Goeker M."/>
        </authorList>
    </citation>
    <scope>NUCLEOTIDE SEQUENCE [LARGE SCALE GENOMIC DNA]</scope>
    <source>
        <strain evidence="1 2">DSM 27026</strain>
    </source>
</reference>